<keyword evidence="9" id="KW-1185">Reference proteome</keyword>
<dbReference type="SUPFAM" id="SSF46934">
    <property type="entry name" value="UBA-like"/>
    <property type="match status" value="1"/>
</dbReference>
<dbReference type="Pfam" id="PF00318">
    <property type="entry name" value="Ribosomal_S2"/>
    <property type="match status" value="1"/>
</dbReference>
<dbReference type="InterPro" id="IPR036402">
    <property type="entry name" value="EF-Ts_dimer_sf"/>
</dbReference>
<dbReference type="InterPro" id="IPR005706">
    <property type="entry name" value="Ribosomal_uS2_bac/mit/plastid"/>
</dbReference>
<dbReference type="VEuPathDB" id="VectorBase:GMOY003870"/>
<accession>A0A1B0FJ91</accession>
<dbReference type="InterPro" id="IPR001865">
    <property type="entry name" value="Ribosomal_uS2"/>
</dbReference>
<evidence type="ECO:0000313" key="9">
    <source>
        <dbReference type="Proteomes" id="UP000092444"/>
    </source>
</evidence>
<dbReference type="GO" id="GO:0015935">
    <property type="term" value="C:small ribosomal subunit"/>
    <property type="evidence" value="ECO:0007669"/>
    <property type="project" value="InterPro"/>
</dbReference>
<dbReference type="AlphaFoldDB" id="A0A1B0FJ91"/>
<keyword evidence="5" id="KW-0496">Mitochondrion</keyword>
<dbReference type="CDD" id="cd01425">
    <property type="entry name" value="RPS2"/>
    <property type="match status" value="1"/>
</dbReference>
<dbReference type="Gene3D" id="3.40.50.10490">
    <property type="entry name" value="Glucose-6-phosphate isomerase like protein, domain 1"/>
    <property type="match status" value="1"/>
</dbReference>
<dbReference type="InterPro" id="IPR018101">
    <property type="entry name" value="Transl_elong_Ts_CS"/>
</dbReference>
<dbReference type="NCBIfam" id="TIGR00116">
    <property type="entry name" value="tsf"/>
    <property type="match status" value="1"/>
</dbReference>
<proteinExistence type="inferred from homology"/>
<dbReference type="EMBL" id="CCAG010020475">
    <property type="status" value="NOT_ANNOTATED_CDS"/>
    <property type="molecule type" value="Genomic_DNA"/>
</dbReference>
<dbReference type="NCBIfam" id="TIGR01011">
    <property type="entry name" value="rpsB_bact"/>
    <property type="match status" value="1"/>
</dbReference>
<dbReference type="Gene3D" id="1.10.8.10">
    <property type="entry name" value="DNA helicase RuvA subunit, C-terminal domain"/>
    <property type="match status" value="1"/>
</dbReference>
<dbReference type="EnsemblMetazoa" id="GMOY003870-RA">
    <property type="protein sequence ID" value="GMOY003870-PA"/>
    <property type="gene ID" value="GMOY003870"/>
</dbReference>
<keyword evidence="4 5" id="KW-0648">Protein biosynthesis</keyword>
<dbReference type="InterPro" id="IPR014039">
    <property type="entry name" value="Transl_elong_EFTs/EF1B_dimer"/>
</dbReference>
<dbReference type="Gene3D" id="3.30.479.20">
    <property type="entry name" value="Elongation factor Ts, dimerisation domain"/>
    <property type="match status" value="1"/>
</dbReference>
<dbReference type="SUPFAM" id="SSF52313">
    <property type="entry name" value="Ribosomal protein S2"/>
    <property type="match status" value="1"/>
</dbReference>
<evidence type="ECO:0000313" key="8">
    <source>
        <dbReference type="EnsemblMetazoa" id="GMOY003870-PA"/>
    </source>
</evidence>
<protein>
    <recommendedName>
        <fullName evidence="5">Elongation factor Ts, mitochondrial</fullName>
        <shortName evidence="5">EF-Ts</shortName>
        <shortName evidence="5">EF-TsMt</shortName>
    </recommendedName>
</protein>
<sequence>MGAISDILFIIDTNKEHIAVKEAKKLGIPIVAILDTNSDPDGITYLIPGNDDSRKSIELYCKLATDSILAGIESSLAKSGVRIDDIRKDQEKEDGIVQTKRRRSKVYKEEEETEITNPNDLRGLRDRTGLGLRDCKKALEERDGDIKKAVDKLRTIGFAKADKKCDRIASDGPVAMCLNENYGALVELNCETDFVARNEKFIKLVSNLASIAHQERCTSVD</sequence>
<comment type="function">
    <text evidence="5 6">Associates with the EF-Tu.GDP complex and induces the exchange of GDP to GTP. It remains bound to the aminoacyl-tRNA.EF-Tu.GTP complex up to the GTP hydrolysis stage on the ribosome.</text>
</comment>
<dbReference type="PROSITE" id="PS01126">
    <property type="entry name" value="EF_TS_1"/>
    <property type="match status" value="1"/>
</dbReference>
<dbReference type="InterPro" id="IPR001816">
    <property type="entry name" value="Transl_elong_EFTs/EF1B"/>
</dbReference>
<dbReference type="InterPro" id="IPR009060">
    <property type="entry name" value="UBA-like_sf"/>
</dbReference>
<evidence type="ECO:0000256" key="2">
    <source>
        <dbReference type="ARBA" id="ARBA00006242"/>
    </source>
</evidence>
<organism evidence="8 9">
    <name type="scientific">Glossina morsitans morsitans</name>
    <name type="common">Savannah tsetse fly</name>
    <dbReference type="NCBI Taxonomy" id="37546"/>
    <lineage>
        <taxon>Eukaryota</taxon>
        <taxon>Metazoa</taxon>
        <taxon>Ecdysozoa</taxon>
        <taxon>Arthropoda</taxon>
        <taxon>Hexapoda</taxon>
        <taxon>Insecta</taxon>
        <taxon>Pterygota</taxon>
        <taxon>Neoptera</taxon>
        <taxon>Endopterygota</taxon>
        <taxon>Diptera</taxon>
        <taxon>Brachycera</taxon>
        <taxon>Muscomorpha</taxon>
        <taxon>Hippoboscoidea</taxon>
        <taxon>Glossinidae</taxon>
        <taxon>Glossina</taxon>
    </lineage>
</organism>
<comment type="similarity">
    <text evidence="1 5 6">Belongs to the EF-Ts family.</text>
</comment>
<dbReference type="GO" id="GO:0005739">
    <property type="term" value="C:mitochondrion"/>
    <property type="evidence" value="ECO:0007669"/>
    <property type="project" value="UniProtKB-SubCell"/>
</dbReference>
<name>A0A1B0FJ91_GLOMM</name>
<dbReference type="PROSITE" id="PS01127">
    <property type="entry name" value="EF_TS_2"/>
    <property type="match status" value="1"/>
</dbReference>
<evidence type="ECO:0000259" key="7">
    <source>
        <dbReference type="Pfam" id="PF00889"/>
    </source>
</evidence>
<dbReference type="FunFam" id="1.10.8.10:FF:000001">
    <property type="entry name" value="Elongation factor Ts"/>
    <property type="match status" value="1"/>
</dbReference>
<dbReference type="GO" id="GO:0003735">
    <property type="term" value="F:structural constituent of ribosome"/>
    <property type="evidence" value="ECO:0007669"/>
    <property type="project" value="InterPro"/>
</dbReference>
<comment type="subcellular location">
    <subcellularLocation>
        <location evidence="5">Mitochondrion</location>
    </subcellularLocation>
</comment>
<keyword evidence="3 5" id="KW-0251">Elongation factor</keyword>
<evidence type="ECO:0000256" key="6">
    <source>
        <dbReference type="RuleBase" id="RU000642"/>
    </source>
</evidence>
<dbReference type="GO" id="GO:0003746">
    <property type="term" value="F:translation elongation factor activity"/>
    <property type="evidence" value="ECO:0007669"/>
    <property type="project" value="UniProtKB-UniRule"/>
</dbReference>
<dbReference type="PANTHER" id="PTHR11741:SF0">
    <property type="entry name" value="ELONGATION FACTOR TS, MITOCHONDRIAL"/>
    <property type="match status" value="1"/>
</dbReference>
<comment type="similarity">
    <text evidence="2">Belongs to the universal ribosomal protein uS2 family.</text>
</comment>
<dbReference type="InterPro" id="IPR023591">
    <property type="entry name" value="Ribosomal_uS2_flav_dom_sf"/>
</dbReference>
<evidence type="ECO:0000256" key="1">
    <source>
        <dbReference type="ARBA" id="ARBA00005532"/>
    </source>
</evidence>
<dbReference type="SUPFAM" id="SSF54713">
    <property type="entry name" value="Elongation factor Ts (EF-Ts), dimerisation domain"/>
    <property type="match status" value="1"/>
</dbReference>
<evidence type="ECO:0000256" key="5">
    <source>
        <dbReference type="HAMAP-Rule" id="MF_03135"/>
    </source>
</evidence>
<dbReference type="PRINTS" id="PR00395">
    <property type="entry name" value="RIBOSOMALS2"/>
</dbReference>
<dbReference type="STRING" id="37546.A0A1B0FJ91"/>
<reference evidence="8" key="1">
    <citation type="submission" date="2020-05" db="UniProtKB">
        <authorList>
            <consortium name="EnsemblMetazoa"/>
        </authorList>
    </citation>
    <scope>IDENTIFICATION</scope>
    <source>
        <strain evidence="8">Yale</strain>
    </source>
</reference>
<dbReference type="Pfam" id="PF00889">
    <property type="entry name" value="EF_TS"/>
    <property type="match status" value="1"/>
</dbReference>
<dbReference type="HAMAP" id="MF_00050">
    <property type="entry name" value="EF_Ts"/>
    <property type="match status" value="1"/>
</dbReference>
<dbReference type="PANTHER" id="PTHR11741">
    <property type="entry name" value="ELONGATION FACTOR TS"/>
    <property type="match status" value="1"/>
</dbReference>
<evidence type="ECO:0000256" key="3">
    <source>
        <dbReference type="ARBA" id="ARBA00022768"/>
    </source>
</evidence>
<dbReference type="Proteomes" id="UP000092444">
    <property type="component" value="Unassembled WGS sequence"/>
</dbReference>
<feature type="domain" description="Translation elongation factor EFTs/EF1B dimerisation" evidence="7">
    <location>
        <begin position="183"/>
        <end position="220"/>
    </location>
</feature>
<dbReference type="CDD" id="cd14275">
    <property type="entry name" value="UBA_EF-Ts"/>
    <property type="match status" value="1"/>
</dbReference>
<evidence type="ECO:0000256" key="4">
    <source>
        <dbReference type="ARBA" id="ARBA00022917"/>
    </source>
</evidence>